<gene>
    <name evidence="2" type="ORF">FZ040_01840</name>
</gene>
<evidence type="ECO:0000256" key="1">
    <source>
        <dbReference type="SAM" id="MobiDB-lite"/>
    </source>
</evidence>
<name>A0A5D6WA67_9FIRM</name>
<accession>A0A5D6WA67</accession>
<proteinExistence type="predicted"/>
<dbReference type="EMBL" id="VTOY01000001">
    <property type="protein sequence ID" value="TYZ24806.1"/>
    <property type="molecule type" value="Genomic_DNA"/>
</dbReference>
<dbReference type="Proteomes" id="UP000323646">
    <property type="component" value="Unassembled WGS sequence"/>
</dbReference>
<dbReference type="OrthoDB" id="2004219at2"/>
<reference evidence="2 3" key="1">
    <citation type="submission" date="2019-08" db="EMBL/GenBank/DDBJ databases">
        <title>Selenomonas sp. mPRGC5 and Selenomonas sp. mPRGC8 isolated from ruminal fluid of dairy goat (Capra hircus).</title>
        <authorList>
            <person name="Poothong S."/>
            <person name="Nuengjamnong C."/>
            <person name="Tanasupawat S."/>
        </authorList>
    </citation>
    <scope>NUCLEOTIDE SEQUENCE [LARGE SCALE GENOMIC DNA]</scope>
    <source>
        <strain evidence="3">mPRGC5</strain>
    </source>
</reference>
<feature type="region of interest" description="Disordered" evidence="1">
    <location>
        <begin position="193"/>
        <end position="245"/>
    </location>
</feature>
<feature type="region of interest" description="Disordered" evidence="1">
    <location>
        <begin position="20"/>
        <end position="40"/>
    </location>
</feature>
<evidence type="ECO:0000313" key="2">
    <source>
        <dbReference type="EMBL" id="TYZ24806.1"/>
    </source>
</evidence>
<dbReference type="AlphaFoldDB" id="A0A5D6WA67"/>
<organism evidence="2 3">
    <name type="scientific">Selenomonas ruminis</name>
    <dbReference type="NCBI Taxonomy" id="2593411"/>
    <lineage>
        <taxon>Bacteria</taxon>
        <taxon>Bacillati</taxon>
        <taxon>Bacillota</taxon>
        <taxon>Negativicutes</taxon>
        <taxon>Selenomonadales</taxon>
        <taxon>Selenomonadaceae</taxon>
        <taxon>Selenomonas</taxon>
    </lineage>
</organism>
<dbReference type="RefSeq" id="WP_149170429.1">
    <property type="nucleotide sequence ID" value="NZ_VTOY01000001.1"/>
</dbReference>
<protein>
    <submittedName>
        <fullName evidence="2">Uncharacterized protein</fullName>
    </submittedName>
</protein>
<sequence length="266" mass="29534">MRVLNDSVISLTGSLAKALSAKGNTQKTGRGETSDSAEISEAARALQEKAQAKATKEPEETMDWLDVIDRGNGKFTARFRSTAEISRVVKLGYMMVNGQKVTLDKQQQKELMAAGKQMEKDRQNVMNQFMMEQQLSSARQSADGWKKAAQQQSRVTQTAIRLMHGRHVSPADEKELAEFSSELYAMAKSAGALERIREDRESRERDRKISEDNARQRAEEQEPKDYSTKPLSDYPTYETQVAIDMSGDVPQIGAAGEVTIPPAGNS</sequence>
<evidence type="ECO:0000313" key="3">
    <source>
        <dbReference type="Proteomes" id="UP000323646"/>
    </source>
</evidence>
<comment type="caution">
    <text evidence="2">The sequence shown here is derived from an EMBL/GenBank/DDBJ whole genome shotgun (WGS) entry which is preliminary data.</text>
</comment>
<feature type="compositionally biased region" description="Basic and acidic residues" evidence="1">
    <location>
        <begin position="194"/>
        <end position="227"/>
    </location>
</feature>
<keyword evidence="3" id="KW-1185">Reference proteome</keyword>